<dbReference type="Gene3D" id="3.40.50.1820">
    <property type="entry name" value="alpha/beta hydrolase"/>
    <property type="match status" value="1"/>
</dbReference>
<evidence type="ECO:0000313" key="4">
    <source>
        <dbReference type="Proteomes" id="UP000249363"/>
    </source>
</evidence>
<dbReference type="AlphaFoldDB" id="A0A364KXV8"/>
<dbReference type="PANTHER" id="PTHR33630:SF9">
    <property type="entry name" value="CUTINASE 4"/>
    <property type="match status" value="1"/>
</dbReference>
<dbReference type="GeneID" id="63793613"/>
<dbReference type="Pfam" id="PF01083">
    <property type="entry name" value="Cutinase"/>
    <property type="match status" value="1"/>
</dbReference>
<dbReference type="InterPro" id="IPR000675">
    <property type="entry name" value="Cutinase/axe"/>
</dbReference>
<gene>
    <name evidence="3" type="ORF">BHQ10_004397</name>
</gene>
<dbReference type="GO" id="GO:0052689">
    <property type="term" value="F:carboxylic ester hydrolase activity"/>
    <property type="evidence" value="ECO:0007669"/>
    <property type="project" value="UniProtKB-ARBA"/>
</dbReference>
<dbReference type="InterPro" id="IPR029058">
    <property type="entry name" value="AB_hydrolase_fold"/>
</dbReference>
<dbReference type="SMART" id="SM01110">
    <property type="entry name" value="Cutinase"/>
    <property type="match status" value="1"/>
</dbReference>
<dbReference type="STRING" id="1196081.A0A364KXV8"/>
<organism evidence="3 4">
    <name type="scientific">Talaromyces amestolkiae</name>
    <dbReference type="NCBI Taxonomy" id="1196081"/>
    <lineage>
        <taxon>Eukaryota</taxon>
        <taxon>Fungi</taxon>
        <taxon>Dikarya</taxon>
        <taxon>Ascomycota</taxon>
        <taxon>Pezizomycotina</taxon>
        <taxon>Eurotiomycetes</taxon>
        <taxon>Eurotiomycetidae</taxon>
        <taxon>Eurotiales</taxon>
        <taxon>Trichocomaceae</taxon>
        <taxon>Talaromyces</taxon>
        <taxon>Talaromyces sect. Talaromyces</taxon>
    </lineage>
</organism>
<evidence type="ECO:0008006" key="5">
    <source>
        <dbReference type="Google" id="ProtNLM"/>
    </source>
</evidence>
<reference evidence="3 4" key="1">
    <citation type="journal article" date="2017" name="Biotechnol. Biofuels">
        <title>Differential beta-glucosidase expression as a function of carbon source availability in Talaromyces amestolkiae: a genomic and proteomic approach.</title>
        <authorList>
            <person name="de Eugenio L.I."/>
            <person name="Mendez-Liter J.A."/>
            <person name="Nieto-Dominguez M."/>
            <person name="Alonso L."/>
            <person name="Gil-Munoz J."/>
            <person name="Barriuso J."/>
            <person name="Prieto A."/>
            <person name="Martinez M.J."/>
        </authorList>
    </citation>
    <scope>NUCLEOTIDE SEQUENCE [LARGE SCALE GENOMIC DNA]</scope>
    <source>
        <strain evidence="3 4">CIB</strain>
    </source>
</reference>
<accession>A0A364KXV8</accession>
<protein>
    <recommendedName>
        <fullName evidence="5">Cutinase</fullName>
    </recommendedName>
</protein>
<comment type="caution">
    <text evidence="3">The sequence shown here is derived from an EMBL/GenBank/DDBJ whole genome shotgun (WGS) entry which is preliminary data.</text>
</comment>
<keyword evidence="1" id="KW-0378">Hydrolase</keyword>
<keyword evidence="4" id="KW-1185">Reference proteome</keyword>
<evidence type="ECO:0000256" key="1">
    <source>
        <dbReference type="ARBA" id="ARBA00022801"/>
    </source>
</evidence>
<dbReference type="SUPFAM" id="SSF53474">
    <property type="entry name" value="alpha/beta-Hydrolases"/>
    <property type="match status" value="1"/>
</dbReference>
<name>A0A364KXV8_TALAM</name>
<evidence type="ECO:0000313" key="3">
    <source>
        <dbReference type="EMBL" id="RAO68385.1"/>
    </source>
</evidence>
<dbReference type="RefSeq" id="XP_040732901.1">
    <property type="nucleotide sequence ID" value="XM_040876757.1"/>
</dbReference>
<dbReference type="OrthoDB" id="3225429at2759"/>
<dbReference type="PANTHER" id="PTHR33630">
    <property type="entry name" value="CUTINASE RV1984C-RELATED-RELATED"/>
    <property type="match status" value="1"/>
</dbReference>
<evidence type="ECO:0000256" key="2">
    <source>
        <dbReference type="ARBA" id="ARBA00023157"/>
    </source>
</evidence>
<keyword evidence="2" id="KW-1015">Disulfide bond</keyword>
<dbReference type="Proteomes" id="UP000249363">
    <property type="component" value="Unassembled WGS sequence"/>
</dbReference>
<sequence length="234" mass="23891">MKYSTIIGPTMYAGITSAGIINVRQVPDSPGTGGACTSLELIYGKCTILLSGQQRGLTPVAPARGTGESFSANGLGESIAPPIYQSLSSAIGSVSPYGVDGADVVHEGLAVISSSLYPRIIAIVLFGDPANRGPSGTYLDPLGKDAPGIPSGLTDKVMEVCGEGDPICTNNGTDFQVHASYGKTGTYVQDAAVYILRQYQSKGTIGPVAGANPGTQTAANQQVIENFGGSLDCN</sequence>
<proteinExistence type="predicted"/>
<dbReference type="EMBL" id="MIKG01000007">
    <property type="protein sequence ID" value="RAO68385.1"/>
    <property type="molecule type" value="Genomic_DNA"/>
</dbReference>